<dbReference type="Proteomes" id="UP000663908">
    <property type="component" value="Chromosome"/>
</dbReference>
<dbReference type="RefSeq" id="WP_243769462.1">
    <property type="nucleotide sequence ID" value="NZ_CP071839.1"/>
</dbReference>
<reference evidence="1 2" key="1">
    <citation type="submission" date="2021-03" db="EMBL/GenBank/DDBJ databases">
        <title>Complete genome sequence of Streptomyces cyanogenus S136, producer of anticancer angucycline landomycin A.</title>
        <authorList>
            <person name="Hrab P."/>
            <person name="Ruckert C."/>
            <person name="Busche T."/>
            <person name="Ostash I."/>
            <person name="Kalinowski J."/>
            <person name="Fedorenko V."/>
            <person name="Yushchuk O."/>
            <person name="Ostash B."/>
        </authorList>
    </citation>
    <scope>NUCLEOTIDE SEQUENCE [LARGE SCALE GENOMIC DNA]</scope>
    <source>
        <strain evidence="1 2">S136</strain>
    </source>
</reference>
<gene>
    <name evidence="1" type="ORF">S1361_37660</name>
</gene>
<proteinExistence type="predicted"/>
<evidence type="ECO:0000313" key="2">
    <source>
        <dbReference type="Proteomes" id="UP000663908"/>
    </source>
</evidence>
<sequence length="86" mass="8774">MSVRINRSRRRRQAVSADHAQCGASLAPLQRITVFTVILLVVIILVCSGQPACDVIGLLAAAGAAASQIGPWLSGQRPAVGLAGGA</sequence>
<organism evidence="1 2">
    <name type="scientific">Streptomyces cyanogenus</name>
    <dbReference type="NCBI Taxonomy" id="80860"/>
    <lineage>
        <taxon>Bacteria</taxon>
        <taxon>Bacillati</taxon>
        <taxon>Actinomycetota</taxon>
        <taxon>Actinomycetes</taxon>
        <taxon>Kitasatosporales</taxon>
        <taxon>Streptomycetaceae</taxon>
        <taxon>Streptomyces</taxon>
    </lineage>
</organism>
<keyword evidence="2" id="KW-1185">Reference proteome</keyword>
<protein>
    <submittedName>
        <fullName evidence="1">Uncharacterized protein</fullName>
    </submittedName>
</protein>
<dbReference type="EMBL" id="CP071839">
    <property type="protein sequence ID" value="QTE03124.1"/>
    <property type="molecule type" value="Genomic_DNA"/>
</dbReference>
<name>A0ABX7U4S8_STRCY</name>
<accession>A0ABX7U4S8</accession>
<evidence type="ECO:0000313" key="1">
    <source>
        <dbReference type="EMBL" id="QTE03124.1"/>
    </source>
</evidence>